<gene>
    <name evidence="1" type="ORF">CPB84DRAFT_1752446</name>
</gene>
<organism evidence="1 2">
    <name type="scientific">Gymnopilus junonius</name>
    <name type="common">Spectacular rustgill mushroom</name>
    <name type="synonym">Gymnopilus spectabilis subsp. junonius</name>
    <dbReference type="NCBI Taxonomy" id="109634"/>
    <lineage>
        <taxon>Eukaryota</taxon>
        <taxon>Fungi</taxon>
        <taxon>Dikarya</taxon>
        <taxon>Basidiomycota</taxon>
        <taxon>Agaricomycotina</taxon>
        <taxon>Agaricomycetes</taxon>
        <taxon>Agaricomycetidae</taxon>
        <taxon>Agaricales</taxon>
        <taxon>Agaricineae</taxon>
        <taxon>Hymenogastraceae</taxon>
        <taxon>Gymnopilus</taxon>
    </lineage>
</organism>
<name>A0A9P5TGY4_GYMJU</name>
<dbReference type="Proteomes" id="UP000724874">
    <property type="component" value="Unassembled WGS sequence"/>
</dbReference>
<keyword evidence="2" id="KW-1185">Reference proteome</keyword>
<sequence length="217" mass="23964">MPICHCHWAKCNGRVVGQRLFDSHLREDKRIQANAALEAASQACEDQDTSIVSYISALTLSDATTGISAIPGGRLWSRTGSSQSSTDVSPQQLNLPVTEALYEIRDIEKGLDALIAHVDPQLRLLEPPPTHNNTIPFPLRISLCDASRLHNRLSSISIWKAPVQEAKKAVNERLVSFIGQLRKANSSWIWQSSVLHVDGESIQDFDTGMPAFFNHVS</sequence>
<protein>
    <submittedName>
        <fullName evidence="1">Uncharacterized protein</fullName>
    </submittedName>
</protein>
<comment type="caution">
    <text evidence="1">The sequence shown here is derived from an EMBL/GenBank/DDBJ whole genome shotgun (WGS) entry which is preliminary data.</text>
</comment>
<proteinExistence type="predicted"/>
<accession>A0A9P5TGY4</accession>
<evidence type="ECO:0000313" key="1">
    <source>
        <dbReference type="EMBL" id="KAF8876379.1"/>
    </source>
</evidence>
<dbReference type="AlphaFoldDB" id="A0A9P5TGY4"/>
<reference evidence="1" key="1">
    <citation type="submission" date="2020-11" db="EMBL/GenBank/DDBJ databases">
        <authorList>
            <consortium name="DOE Joint Genome Institute"/>
            <person name="Ahrendt S."/>
            <person name="Riley R."/>
            <person name="Andreopoulos W."/>
            <person name="LaButti K."/>
            <person name="Pangilinan J."/>
            <person name="Ruiz-duenas F.J."/>
            <person name="Barrasa J.M."/>
            <person name="Sanchez-Garcia M."/>
            <person name="Camarero S."/>
            <person name="Miyauchi S."/>
            <person name="Serrano A."/>
            <person name="Linde D."/>
            <person name="Babiker R."/>
            <person name="Drula E."/>
            <person name="Ayuso-Fernandez I."/>
            <person name="Pacheco R."/>
            <person name="Padilla G."/>
            <person name="Ferreira P."/>
            <person name="Barriuso J."/>
            <person name="Kellner H."/>
            <person name="Castanera R."/>
            <person name="Alfaro M."/>
            <person name="Ramirez L."/>
            <person name="Pisabarro A.G."/>
            <person name="Kuo A."/>
            <person name="Tritt A."/>
            <person name="Lipzen A."/>
            <person name="He G."/>
            <person name="Yan M."/>
            <person name="Ng V."/>
            <person name="Cullen D."/>
            <person name="Martin F."/>
            <person name="Rosso M.-N."/>
            <person name="Henrissat B."/>
            <person name="Hibbett D."/>
            <person name="Martinez A.T."/>
            <person name="Grigoriev I.V."/>
        </authorList>
    </citation>
    <scope>NUCLEOTIDE SEQUENCE</scope>
    <source>
        <strain evidence="1">AH 44721</strain>
    </source>
</reference>
<evidence type="ECO:0000313" key="2">
    <source>
        <dbReference type="Proteomes" id="UP000724874"/>
    </source>
</evidence>
<dbReference type="EMBL" id="JADNYJ010000183">
    <property type="protein sequence ID" value="KAF8876379.1"/>
    <property type="molecule type" value="Genomic_DNA"/>
</dbReference>